<reference evidence="4" key="1">
    <citation type="submission" date="2022-02" db="EMBL/GenBank/DDBJ databases">
        <authorList>
            <person name="Henning P.M."/>
            <person name="McCubbin A.G."/>
            <person name="Shore J.S."/>
        </authorList>
    </citation>
    <scope>NUCLEOTIDE SEQUENCE</scope>
    <source>
        <strain evidence="4">F60SS</strain>
        <tissue evidence="4">Leaves</tissue>
    </source>
</reference>
<dbReference type="GO" id="GO:0016413">
    <property type="term" value="F:O-acetyltransferase activity"/>
    <property type="evidence" value="ECO:0007669"/>
    <property type="project" value="InterPro"/>
</dbReference>
<dbReference type="AlphaFoldDB" id="A0A9Q0F1Y6"/>
<accession>A0A9Q0F1Y6</accession>
<evidence type="ECO:0000259" key="3">
    <source>
        <dbReference type="Pfam" id="PF14416"/>
    </source>
</evidence>
<dbReference type="GO" id="GO:0005794">
    <property type="term" value="C:Golgi apparatus"/>
    <property type="evidence" value="ECO:0007669"/>
    <property type="project" value="TreeGrafter"/>
</dbReference>
<proteinExistence type="predicted"/>
<dbReference type="InterPro" id="IPR025846">
    <property type="entry name" value="TBL_N"/>
</dbReference>
<evidence type="ECO:0000256" key="1">
    <source>
        <dbReference type="SAM" id="MobiDB-lite"/>
    </source>
</evidence>
<dbReference type="OrthoDB" id="630188at2759"/>
<feature type="chain" id="PRO_5040448998" description="Trichome birefringence-like N-terminal domain-containing protein" evidence="2">
    <location>
        <begin position="28"/>
        <end position="129"/>
    </location>
</feature>
<keyword evidence="5" id="KW-1185">Reference proteome</keyword>
<name>A0A9Q0F1Y6_9ROSI</name>
<comment type="caution">
    <text evidence="4">The sequence shown here is derived from an EMBL/GenBank/DDBJ whole genome shotgun (WGS) entry which is preliminary data.</text>
</comment>
<evidence type="ECO:0000313" key="4">
    <source>
        <dbReference type="EMBL" id="KAJ4822714.1"/>
    </source>
</evidence>
<sequence>MDCGSGRSYGVLIVSVLIWSCLWVAESSGDLQSQSLNYKGNVKRRVEQKQKQKQKQQQQQQQGKSSKNNVCDMYEGRWVQDDSYPLYNSSACPFIRKEFDCLKYGRPDHLYLHYRWQPIGCSLPSAYQA</sequence>
<dbReference type="PANTHER" id="PTHR32285:SF36">
    <property type="entry name" value="PROTEIN TRICHOME BIREFRINGENCE-LIKE 38"/>
    <property type="match status" value="1"/>
</dbReference>
<protein>
    <recommendedName>
        <fullName evidence="3">Trichome birefringence-like N-terminal domain-containing protein</fullName>
    </recommendedName>
</protein>
<evidence type="ECO:0000256" key="2">
    <source>
        <dbReference type="SAM" id="SignalP"/>
    </source>
</evidence>
<feature type="signal peptide" evidence="2">
    <location>
        <begin position="1"/>
        <end position="27"/>
    </location>
</feature>
<organism evidence="4 5">
    <name type="scientific">Turnera subulata</name>
    <dbReference type="NCBI Taxonomy" id="218843"/>
    <lineage>
        <taxon>Eukaryota</taxon>
        <taxon>Viridiplantae</taxon>
        <taxon>Streptophyta</taxon>
        <taxon>Embryophyta</taxon>
        <taxon>Tracheophyta</taxon>
        <taxon>Spermatophyta</taxon>
        <taxon>Magnoliopsida</taxon>
        <taxon>eudicotyledons</taxon>
        <taxon>Gunneridae</taxon>
        <taxon>Pentapetalae</taxon>
        <taxon>rosids</taxon>
        <taxon>fabids</taxon>
        <taxon>Malpighiales</taxon>
        <taxon>Passifloraceae</taxon>
        <taxon>Turnera</taxon>
    </lineage>
</organism>
<dbReference type="PANTHER" id="PTHR32285">
    <property type="entry name" value="PROTEIN TRICHOME BIREFRINGENCE-LIKE 9-RELATED"/>
    <property type="match status" value="1"/>
</dbReference>
<dbReference type="Pfam" id="PF14416">
    <property type="entry name" value="PMR5N"/>
    <property type="match status" value="1"/>
</dbReference>
<keyword evidence="2" id="KW-0732">Signal</keyword>
<feature type="domain" description="Trichome birefringence-like N-terminal" evidence="3">
    <location>
        <begin position="70"/>
        <end position="122"/>
    </location>
</feature>
<dbReference type="InterPro" id="IPR029962">
    <property type="entry name" value="TBL"/>
</dbReference>
<feature type="region of interest" description="Disordered" evidence="1">
    <location>
        <begin position="42"/>
        <end position="69"/>
    </location>
</feature>
<dbReference type="Proteomes" id="UP001141552">
    <property type="component" value="Unassembled WGS sequence"/>
</dbReference>
<dbReference type="EMBL" id="JAKUCV010007592">
    <property type="protein sequence ID" value="KAJ4822714.1"/>
    <property type="molecule type" value="Genomic_DNA"/>
</dbReference>
<reference evidence="4" key="2">
    <citation type="journal article" date="2023" name="Plants (Basel)">
        <title>Annotation of the Turnera subulata (Passifloraceae) Draft Genome Reveals the S-Locus Evolved after the Divergence of Turneroideae from Passifloroideae in a Stepwise Manner.</title>
        <authorList>
            <person name="Henning P.M."/>
            <person name="Roalson E.H."/>
            <person name="Mir W."/>
            <person name="McCubbin A.G."/>
            <person name="Shore J.S."/>
        </authorList>
    </citation>
    <scope>NUCLEOTIDE SEQUENCE</scope>
    <source>
        <strain evidence="4">F60SS</strain>
    </source>
</reference>
<evidence type="ECO:0000313" key="5">
    <source>
        <dbReference type="Proteomes" id="UP001141552"/>
    </source>
</evidence>
<gene>
    <name evidence="4" type="ORF">Tsubulata_028982</name>
</gene>